<dbReference type="Proteomes" id="UP000789375">
    <property type="component" value="Unassembled WGS sequence"/>
</dbReference>
<keyword evidence="3" id="KW-1185">Reference proteome</keyword>
<protein>
    <submittedName>
        <fullName evidence="2">9893_t:CDS:1</fullName>
    </submittedName>
</protein>
<evidence type="ECO:0000313" key="2">
    <source>
        <dbReference type="EMBL" id="CAG8501234.1"/>
    </source>
</evidence>
<organism evidence="2 3">
    <name type="scientific">Funneliformis mosseae</name>
    <name type="common">Endomycorrhizal fungus</name>
    <name type="synonym">Glomus mosseae</name>
    <dbReference type="NCBI Taxonomy" id="27381"/>
    <lineage>
        <taxon>Eukaryota</taxon>
        <taxon>Fungi</taxon>
        <taxon>Fungi incertae sedis</taxon>
        <taxon>Mucoromycota</taxon>
        <taxon>Glomeromycotina</taxon>
        <taxon>Glomeromycetes</taxon>
        <taxon>Glomerales</taxon>
        <taxon>Glomeraceae</taxon>
        <taxon>Funneliformis</taxon>
    </lineage>
</organism>
<feature type="transmembrane region" description="Helical" evidence="1">
    <location>
        <begin position="118"/>
        <end position="141"/>
    </location>
</feature>
<feature type="non-terminal residue" evidence="2">
    <location>
        <position position="1"/>
    </location>
</feature>
<accession>A0A9N9F079</accession>
<evidence type="ECO:0000256" key="1">
    <source>
        <dbReference type="SAM" id="Phobius"/>
    </source>
</evidence>
<dbReference type="EMBL" id="CAJVPP010000653">
    <property type="protein sequence ID" value="CAG8501234.1"/>
    <property type="molecule type" value="Genomic_DNA"/>
</dbReference>
<gene>
    <name evidence="2" type="ORF">FMOSSE_LOCUS4048</name>
</gene>
<feature type="transmembrane region" description="Helical" evidence="1">
    <location>
        <begin position="162"/>
        <end position="188"/>
    </location>
</feature>
<sequence>FGHVFSTLSPILIYGNELTDHGFDSPICIISNKVTTFASYPLQFFPLVISFYLWYVLVKQDLEIEKRCFWWVSAIIWLFTIVYTISEIILSTNEDNWGVLISSFNCKGSKNKRNFYGYAIPTISLVFVALIMTCHTSVILYNRWKKFNDNMNRTTAIKLGRAVRLNILCNFMSASIAALFLPFCYYVPPDKPIRAPMYDDDEIVIISTQPSV</sequence>
<keyword evidence="1" id="KW-0472">Membrane</keyword>
<comment type="caution">
    <text evidence="2">The sequence shown here is derived from an EMBL/GenBank/DDBJ whole genome shotgun (WGS) entry which is preliminary data.</text>
</comment>
<proteinExistence type="predicted"/>
<dbReference type="Gene3D" id="1.20.1070.10">
    <property type="entry name" value="Rhodopsin 7-helix transmembrane proteins"/>
    <property type="match status" value="1"/>
</dbReference>
<evidence type="ECO:0000313" key="3">
    <source>
        <dbReference type="Proteomes" id="UP000789375"/>
    </source>
</evidence>
<keyword evidence="1" id="KW-0812">Transmembrane</keyword>
<dbReference type="AlphaFoldDB" id="A0A9N9F079"/>
<feature type="transmembrane region" description="Helical" evidence="1">
    <location>
        <begin position="40"/>
        <end position="57"/>
    </location>
</feature>
<feature type="transmembrane region" description="Helical" evidence="1">
    <location>
        <begin position="69"/>
        <end position="90"/>
    </location>
</feature>
<keyword evidence="1" id="KW-1133">Transmembrane helix</keyword>
<name>A0A9N9F079_FUNMO</name>
<reference evidence="2" key="1">
    <citation type="submission" date="2021-06" db="EMBL/GenBank/DDBJ databases">
        <authorList>
            <person name="Kallberg Y."/>
            <person name="Tangrot J."/>
            <person name="Rosling A."/>
        </authorList>
    </citation>
    <scope>NUCLEOTIDE SEQUENCE</scope>
    <source>
        <strain evidence="2">87-6 pot B 2015</strain>
    </source>
</reference>